<evidence type="ECO:0000313" key="3">
    <source>
        <dbReference type="EMBL" id="APZ42389.1"/>
    </source>
</evidence>
<dbReference type="InterPro" id="IPR000160">
    <property type="entry name" value="GGDEF_dom"/>
</dbReference>
<dbReference type="Gene3D" id="3.30.70.270">
    <property type="match status" value="1"/>
</dbReference>
<dbReference type="InterPro" id="IPR043128">
    <property type="entry name" value="Rev_trsase/Diguanyl_cyclase"/>
</dbReference>
<dbReference type="Gene3D" id="3.20.20.450">
    <property type="entry name" value="EAL domain"/>
    <property type="match status" value="1"/>
</dbReference>
<dbReference type="InterPro" id="IPR001633">
    <property type="entry name" value="EAL_dom"/>
</dbReference>
<dbReference type="Pfam" id="PF13426">
    <property type="entry name" value="PAS_9"/>
    <property type="match status" value="1"/>
</dbReference>
<dbReference type="SUPFAM" id="SSF55785">
    <property type="entry name" value="PYP-like sensor domain (PAS domain)"/>
    <property type="match status" value="1"/>
</dbReference>
<dbReference type="RefSeq" id="WP_076835969.1">
    <property type="nucleotide sequence ID" value="NZ_CP019434.1"/>
</dbReference>
<dbReference type="InterPro" id="IPR029787">
    <property type="entry name" value="Nucleotide_cyclase"/>
</dbReference>
<dbReference type="SUPFAM" id="SSF55073">
    <property type="entry name" value="Nucleotide cyclase"/>
    <property type="match status" value="1"/>
</dbReference>
<name>A0A1P8UF02_9GAMM</name>
<dbReference type="STRING" id="1765967.BW247_04190"/>
<dbReference type="PROSITE" id="PS50887">
    <property type="entry name" value="GGDEF"/>
    <property type="match status" value="1"/>
</dbReference>
<dbReference type="Gene3D" id="3.30.450.20">
    <property type="entry name" value="PAS domain"/>
    <property type="match status" value="1"/>
</dbReference>
<keyword evidence="4" id="KW-1185">Reference proteome</keyword>
<dbReference type="NCBIfam" id="TIGR00254">
    <property type="entry name" value="GGDEF"/>
    <property type="match status" value="1"/>
</dbReference>
<dbReference type="InterPro" id="IPR011006">
    <property type="entry name" value="CheY-like_superfamily"/>
</dbReference>
<accession>A0A1P8UF02</accession>
<evidence type="ECO:0000259" key="1">
    <source>
        <dbReference type="PROSITE" id="PS50883"/>
    </source>
</evidence>
<dbReference type="EMBL" id="CP019434">
    <property type="protein sequence ID" value="APZ42389.1"/>
    <property type="molecule type" value="Genomic_DNA"/>
</dbReference>
<evidence type="ECO:0000313" key="4">
    <source>
        <dbReference type="Proteomes" id="UP000243807"/>
    </source>
</evidence>
<gene>
    <name evidence="3" type="ORF">BW247_04190</name>
</gene>
<dbReference type="InterPro" id="IPR035919">
    <property type="entry name" value="EAL_sf"/>
</dbReference>
<dbReference type="Proteomes" id="UP000243807">
    <property type="component" value="Chromosome"/>
</dbReference>
<dbReference type="NCBIfam" id="TIGR00229">
    <property type="entry name" value="sensory_box"/>
    <property type="match status" value="1"/>
</dbReference>
<dbReference type="InterPro" id="IPR000014">
    <property type="entry name" value="PAS"/>
</dbReference>
<evidence type="ECO:0000259" key="2">
    <source>
        <dbReference type="PROSITE" id="PS50887"/>
    </source>
</evidence>
<dbReference type="GO" id="GO:0071111">
    <property type="term" value="F:cyclic-guanylate-specific phosphodiesterase activity"/>
    <property type="evidence" value="ECO:0007669"/>
    <property type="project" value="InterPro"/>
</dbReference>
<dbReference type="PANTHER" id="PTHR33121">
    <property type="entry name" value="CYCLIC DI-GMP PHOSPHODIESTERASE PDEF"/>
    <property type="match status" value="1"/>
</dbReference>
<sequence>MVDKLLRPLMLVPNLNQAEELISSIKSAGFAVRPTMAQSDQELDEQLKQSSPDVIIAALEQLDFDLGTLMAHIEQAGRHVPVLVLLDHPPEDLCGYLDAGADDVIKRDNHCHFKHAIARTANTQFTWRQLKHAQATLREAEKRCQTLLASSKDAIAYVTDGMHIFANPSYLDMFGFSDSEEIEGVPIMDLVTHDDQGKLKTFLRHYGHENQAGESLQVHLVTLSGERFDGELAFSPASIDGEACTQIVIRQQGDSKELEKQINYLSQRDLMTGLYNRKFFMDQLSEANAKAAKGAGNRSLLSIVLDRFGELKEAFGISGSDLILAEFGKLLDENLPEGDIACRFEGNRFMVLSHTWEPKSLHKLMDHLLDTASNHIYELDNRSISTTVTIGAAIIDENAPGPNELLERAERAFTQAAEAGGARAQIYRPREGEMSQKQIDGIWTDRLRSGIKEGRLRLLFQPIVSLHGDSANQYDVYIHLLDEKDNAVPAKEFMPSAERTDMAKMLDRWIIHNALQKLAETAMDDRGSPTLFIKLSASLLQDPDTLPWLVGKMKEVHILGDRLVFEIKTGIAVNHLRQTREFLKGIHQLHSRLALEDFGIGANPFQLLKQVPADFLKLDAAYMVDLPNNTENQESIKTITAQAHAEGRLVIAQHVEDPNSMSILWGMGVNYVQGNFLQPPTERMDYDFSALS</sequence>
<organism evidence="3 4">
    <name type="scientific">Acidihalobacter ferrooxydans</name>
    <dbReference type="NCBI Taxonomy" id="1765967"/>
    <lineage>
        <taxon>Bacteria</taxon>
        <taxon>Pseudomonadati</taxon>
        <taxon>Pseudomonadota</taxon>
        <taxon>Gammaproteobacteria</taxon>
        <taxon>Chromatiales</taxon>
        <taxon>Ectothiorhodospiraceae</taxon>
        <taxon>Acidihalobacter</taxon>
    </lineage>
</organism>
<reference evidence="3 4" key="1">
    <citation type="submission" date="2017-01" db="EMBL/GenBank/DDBJ databases">
        <title>Draft sequence of Acidihalobacter ferrooxidans strain DSM 14175 (strain V8).</title>
        <authorList>
            <person name="Khaleque H.N."/>
            <person name="Ramsay J.P."/>
            <person name="Murphy R.J.T."/>
            <person name="Kaksonen A.H."/>
            <person name="Boxall N.J."/>
            <person name="Watkin E.L.J."/>
        </authorList>
    </citation>
    <scope>NUCLEOTIDE SEQUENCE [LARGE SCALE GENOMIC DNA]</scope>
    <source>
        <strain evidence="3 4">V8</strain>
    </source>
</reference>
<feature type="domain" description="GGDEF" evidence="2">
    <location>
        <begin position="296"/>
        <end position="429"/>
    </location>
</feature>
<dbReference type="PROSITE" id="PS50883">
    <property type="entry name" value="EAL"/>
    <property type="match status" value="1"/>
</dbReference>
<dbReference type="SUPFAM" id="SSF141868">
    <property type="entry name" value="EAL domain-like"/>
    <property type="match status" value="1"/>
</dbReference>
<dbReference type="Pfam" id="PF00563">
    <property type="entry name" value="EAL"/>
    <property type="match status" value="1"/>
</dbReference>
<feature type="domain" description="EAL" evidence="1">
    <location>
        <begin position="440"/>
        <end position="692"/>
    </location>
</feature>
<proteinExistence type="predicted"/>
<dbReference type="SMART" id="SM00052">
    <property type="entry name" value="EAL"/>
    <property type="match status" value="1"/>
</dbReference>
<dbReference type="PANTHER" id="PTHR33121:SF23">
    <property type="entry name" value="CYCLIC DI-GMP PHOSPHODIESTERASE PDEB"/>
    <property type="match status" value="1"/>
</dbReference>
<dbReference type="SMART" id="SM00091">
    <property type="entry name" value="PAS"/>
    <property type="match status" value="1"/>
</dbReference>
<dbReference type="Pfam" id="PF00990">
    <property type="entry name" value="GGDEF"/>
    <property type="match status" value="1"/>
</dbReference>
<dbReference type="InterPro" id="IPR035965">
    <property type="entry name" value="PAS-like_dom_sf"/>
</dbReference>
<dbReference type="CDD" id="cd01948">
    <property type="entry name" value="EAL"/>
    <property type="match status" value="1"/>
</dbReference>
<dbReference type="AlphaFoldDB" id="A0A1P8UF02"/>
<dbReference type="CDD" id="cd01949">
    <property type="entry name" value="GGDEF"/>
    <property type="match status" value="1"/>
</dbReference>
<dbReference type="SMART" id="SM00267">
    <property type="entry name" value="GGDEF"/>
    <property type="match status" value="1"/>
</dbReference>
<dbReference type="KEGG" id="afy:BW247_04190"/>
<dbReference type="InterPro" id="IPR050706">
    <property type="entry name" value="Cyclic-di-GMP_PDE-like"/>
</dbReference>
<dbReference type="SUPFAM" id="SSF52172">
    <property type="entry name" value="CheY-like"/>
    <property type="match status" value="1"/>
</dbReference>
<protein>
    <submittedName>
        <fullName evidence="3">Two-component system response regulator</fullName>
    </submittedName>
</protein>
<dbReference type="CDD" id="cd00130">
    <property type="entry name" value="PAS"/>
    <property type="match status" value="1"/>
</dbReference>